<feature type="compositionally biased region" description="Basic and acidic residues" evidence="1">
    <location>
        <begin position="1"/>
        <end position="13"/>
    </location>
</feature>
<dbReference type="AlphaFoldDB" id="A0A165R1N5"/>
<dbReference type="InParanoid" id="A0A165R1N5"/>
<evidence type="ECO:0000313" key="4">
    <source>
        <dbReference type="Proteomes" id="UP000077266"/>
    </source>
</evidence>
<evidence type="ECO:0000256" key="1">
    <source>
        <dbReference type="SAM" id="MobiDB-lite"/>
    </source>
</evidence>
<evidence type="ECO:0000313" key="3">
    <source>
        <dbReference type="EMBL" id="KZW04372.1"/>
    </source>
</evidence>
<accession>A0A165R1N5</accession>
<keyword evidence="2" id="KW-1133">Transmembrane helix</keyword>
<name>A0A165R1N5_EXIGL</name>
<keyword evidence="4" id="KW-1185">Reference proteome</keyword>
<dbReference type="EMBL" id="KV425882">
    <property type="protein sequence ID" value="KZW04372.1"/>
    <property type="molecule type" value="Genomic_DNA"/>
</dbReference>
<feature type="transmembrane region" description="Helical" evidence="2">
    <location>
        <begin position="89"/>
        <end position="108"/>
    </location>
</feature>
<keyword evidence="2" id="KW-0812">Transmembrane</keyword>
<keyword evidence="2" id="KW-0472">Membrane</keyword>
<organism evidence="3 4">
    <name type="scientific">Exidia glandulosa HHB12029</name>
    <dbReference type="NCBI Taxonomy" id="1314781"/>
    <lineage>
        <taxon>Eukaryota</taxon>
        <taxon>Fungi</taxon>
        <taxon>Dikarya</taxon>
        <taxon>Basidiomycota</taxon>
        <taxon>Agaricomycotina</taxon>
        <taxon>Agaricomycetes</taxon>
        <taxon>Auriculariales</taxon>
        <taxon>Exidiaceae</taxon>
        <taxon>Exidia</taxon>
    </lineage>
</organism>
<protein>
    <submittedName>
        <fullName evidence="3">Uncharacterized protein</fullName>
    </submittedName>
</protein>
<feature type="compositionally biased region" description="Polar residues" evidence="1">
    <location>
        <begin position="31"/>
        <end position="53"/>
    </location>
</feature>
<evidence type="ECO:0000256" key="2">
    <source>
        <dbReference type="SAM" id="Phobius"/>
    </source>
</evidence>
<feature type="region of interest" description="Disordered" evidence="1">
    <location>
        <begin position="1"/>
        <end position="53"/>
    </location>
</feature>
<proteinExistence type="predicted"/>
<reference evidence="3 4" key="1">
    <citation type="journal article" date="2016" name="Mol. Biol. Evol.">
        <title>Comparative Genomics of Early-Diverging Mushroom-Forming Fungi Provides Insights into the Origins of Lignocellulose Decay Capabilities.</title>
        <authorList>
            <person name="Nagy L.G."/>
            <person name="Riley R."/>
            <person name="Tritt A."/>
            <person name="Adam C."/>
            <person name="Daum C."/>
            <person name="Floudas D."/>
            <person name="Sun H."/>
            <person name="Yadav J.S."/>
            <person name="Pangilinan J."/>
            <person name="Larsson K.H."/>
            <person name="Matsuura K."/>
            <person name="Barry K."/>
            <person name="Labutti K."/>
            <person name="Kuo R."/>
            <person name="Ohm R.A."/>
            <person name="Bhattacharya S.S."/>
            <person name="Shirouzu T."/>
            <person name="Yoshinaga Y."/>
            <person name="Martin F.M."/>
            <person name="Grigoriev I.V."/>
            <person name="Hibbett D.S."/>
        </authorList>
    </citation>
    <scope>NUCLEOTIDE SEQUENCE [LARGE SCALE GENOMIC DNA]</scope>
    <source>
        <strain evidence="3 4">HHB12029</strain>
    </source>
</reference>
<sequence length="174" mass="18278">MAADIDKDTEDRTYVPGAHDTATSDSDSADPESSVTDSDLEANSTRNFTTSGADSGKVCVPGKLAVIYIQTPWSPPPTQTRLQVNSPGILIVWMIAMIVIASGLWASITAKAQISTPSTSTAGMTVHTPGIRNPANGLSQPIPQCEIKGHRPDAKLSPISAMGIMHGQNPEPND</sequence>
<dbReference type="Proteomes" id="UP000077266">
    <property type="component" value="Unassembled WGS sequence"/>
</dbReference>
<gene>
    <name evidence="3" type="ORF">EXIGLDRAFT_758666</name>
</gene>